<reference evidence="1" key="1">
    <citation type="submission" date="2022-06" db="EMBL/GenBank/DDBJ databases">
        <authorList>
            <consortium name="SYNGENTA / RWTH Aachen University"/>
        </authorList>
    </citation>
    <scope>NUCLEOTIDE SEQUENCE</scope>
</reference>
<evidence type="ECO:0000313" key="2">
    <source>
        <dbReference type="Proteomes" id="UP001153365"/>
    </source>
</evidence>
<sequence>MGFFFFFYFLYFLCEYDYLRLLFLAAWSVKTCIRLHEPFRSHNQLWLGSSNKTTVEENLSSLERSSDDDDSFFLSNY</sequence>
<dbReference type="EMBL" id="CALTRL010003661">
    <property type="protein sequence ID" value="CAH7681646.1"/>
    <property type="molecule type" value="Genomic_DNA"/>
</dbReference>
<protein>
    <submittedName>
        <fullName evidence="1">Expressed protein</fullName>
    </submittedName>
</protein>
<dbReference type="AlphaFoldDB" id="A0AAV0B722"/>
<organism evidence="1 2">
    <name type="scientific">Phakopsora pachyrhizi</name>
    <name type="common">Asian soybean rust disease fungus</name>
    <dbReference type="NCBI Taxonomy" id="170000"/>
    <lineage>
        <taxon>Eukaryota</taxon>
        <taxon>Fungi</taxon>
        <taxon>Dikarya</taxon>
        <taxon>Basidiomycota</taxon>
        <taxon>Pucciniomycotina</taxon>
        <taxon>Pucciniomycetes</taxon>
        <taxon>Pucciniales</taxon>
        <taxon>Phakopsoraceae</taxon>
        <taxon>Phakopsora</taxon>
    </lineage>
</organism>
<proteinExistence type="predicted"/>
<gene>
    <name evidence="1" type="ORF">PPACK8108_LOCUS14275</name>
</gene>
<evidence type="ECO:0000313" key="1">
    <source>
        <dbReference type="EMBL" id="CAH7681646.1"/>
    </source>
</evidence>
<dbReference type="Proteomes" id="UP001153365">
    <property type="component" value="Unassembled WGS sequence"/>
</dbReference>
<keyword evidence="2" id="KW-1185">Reference proteome</keyword>
<comment type="caution">
    <text evidence="1">The sequence shown here is derived from an EMBL/GenBank/DDBJ whole genome shotgun (WGS) entry which is preliminary data.</text>
</comment>
<accession>A0AAV0B722</accession>
<name>A0AAV0B722_PHAPC</name>